<comment type="similarity">
    <text evidence="1">Belongs to the jacalin lectin family.</text>
</comment>
<evidence type="ECO:0000259" key="3">
    <source>
        <dbReference type="PROSITE" id="PS51752"/>
    </source>
</evidence>
<reference evidence="4" key="1">
    <citation type="submission" date="2019-12" db="EMBL/GenBank/DDBJ databases">
        <authorList>
            <person name="Scholes J."/>
        </authorList>
    </citation>
    <scope>NUCLEOTIDE SEQUENCE</scope>
</reference>
<keyword evidence="2" id="KW-0430">Lectin</keyword>
<evidence type="ECO:0000256" key="1">
    <source>
        <dbReference type="ARBA" id="ARBA00006568"/>
    </source>
</evidence>
<dbReference type="Proteomes" id="UP001153555">
    <property type="component" value="Unassembled WGS sequence"/>
</dbReference>
<dbReference type="Gene3D" id="2.100.10.30">
    <property type="entry name" value="Jacalin-like lectin domain"/>
    <property type="match status" value="1"/>
</dbReference>
<dbReference type="GO" id="GO:0030246">
    <property type="term" value="F:carbohydrate binding"/>
    <property type="evidence" value="ECO:0007669"/>
    <property type="project" value="UniProtKB-KW"/>
</dbReference>
<comment type="caution">
    <text evidence="4">The sequence shown here is derived from an EMBL/GenBank/DDBJ whole genome shotgun (WGS) entry which is preliminary data.</text>
</comment>
<dbReference type="InterPro" id="IPR036404">
    <property type="entry name" value="Jacalin-like_lectin_dom_sf"/>
</dbReference>
<sequence length="161" mass="18402">MGRKTGNTWDEKGRINIVYIFIHHAEEIDSIQFLYAEDGELVLSDSYGNKRGKNFDFVKLDYPAEYITSIRGRLHCHDNSLRSITFETNHGEYGPFGKSYSSHKEFALRLGDGGHFGGFHGTADSRRLKSIGVYFEPITSYNLVDNNSVKMETNDEKFDEC</sequence>
<evidence type="ECO:0000313" key="4">
    <source>
        <dbReference type="EMBL" id="CAA0834858.1"/>
    </source>
</evidence>
<dbReference type="SMART" id="SM00915">
    <property type="entry name" value="Jacalin"/>
    <property type="match status" value="1"/>
</dbReference>
<dbReference type="PANTHER" id="PTHR47293:SF70">
    <property type="entry name" value="JACALIN-RELATED LECTIN 24-RELATED"/>
    <property type="match status" value="1"/>
</dbReference>
<dbReference type="EMBL" id="CACSLK010028053">
    <property type="protein sequence ID" value="CAA0834858.1"/>
    <property type="molecule type" value="Genomic_DNA"/>
</dbReference>
<name>A0A9N7NRJ8_STRHE</name>
<organism evidence="4 5">
    <name type="scientific">Striga hermonthica</name>
    <name type="common">Purple witchweed</name>
    <name type="synonym">Buchnera hermonthica</name>
    <dbReference type="NCBI Taxonomy" id="68872"/>
    <lineage>
        <taxon>Eukaryota</taxon>
        <taxon>Viridiplantae</taxon>
        <taxon>Streptophyta</taxon>
        <taxon>Embryophyta</taxon>
        <taxon>Tracheophyta</taxon>
        <taxon>Spermatophyta</taxon>
        <taxon>Magnoliopsida</taxon>
        <taxon>eudicotyledons</taxon>
        <taxon>Gunneridae</taxon>
        <taxon>Pentapetalae</taxon>
        <taxon>asterids</taxon>
        <taxon>lamiids</taxon>
        <taxon>Lamiales</taxon>
        <taxon>Orobanchaceae</taxon>
        <taxon>Buchnereae</taxon>
        <taxon>Striga</taxon>
    </lineage>
</organism>
<dbReference type="SUPFAM" id="SSF51101">
    <property type="entry name" value="Mannose-binding lectins"/>
    <property type="match status" value="1"/>
</dbReference>
<gene>
    <name evidence="4" type="ORF">SHERM_02664</name>
</gene>
<dbReference type="Pfam" id="PF01419">
    <property type="entry name" value="Jacalin"/>
    <property type="match status" value="1"/>
</dbReference>
<keyword evidence="5" id="KW-1185">Reference proteome</keyword>
<dbReference type="InterPro" id="IPR001229">
    <property type="entry name" value="Jacalin-like_lectin_dom"/>
</dbReference>
<evidence type="ECO:0000256" key="2">
    <source>
        <dbReference type="ARBA" id="ARBA00022734"/>
    </source>
</evidence>
<evidence type="ECO:0000313" key="5">
    <source>
        <dbReference type="Proteomes" id="UP001153555"/>
    </source>
</evidence>
<dbReference type="PROSITE" id="PS51752">
    <property type="entry name" value="JACALIN_LECTIN"/>
    <property type="match status" value="1"/>
</dbReference>
<dbReference type="OrthoDB" id="581739at2759"/>
<dbReference type="PANTHER" id="PTHR47293">
    <property type="entry name" value="JACALIN-RELATED LECTIN 3"/>
    <property type="match status" value="1"/>
</dbReference>
<protein>
    <submittedName>
        <fullName evidence="4">Protein RESTRICTED TEV MOVEMENT 1</fullName>
    </submittedName>
</protein>
<proteinExistence type="inferred from homology"/>
<accession>A0A9N7NRJ8</accession>
<feature type="domain" description="Jacalin-type lectin" evidence="3">
    <location>
        <begin position="1"/>
        <end position="137"/>
    </location>
</feature>
<dbReference type="AlphaFoldDB" id="A0A9N7NRJ8"/>